<protein>
    <submittedName>
        <fullName evidence="1">Uncharacterized protein</fullName>
    </submittedName>
</protein>
<accession>A0ABR3F304</accession>
<gene>
    <name evidence="1" type="ORF">V5O48_012357</name>
</gene>
<dbReference type="EMBL" id="JBAHYK010001083">
    <property type="protein sequence ID" value="KAL0569604.1"/>
    <property type="molecule type" value="Genomic_DNA"/>
</dbReference>
<proteinExistence type="predicted"/>
<sequence>MVVFLACEPDVPNDLSFYLTDCGSIHHARSPLFVYFAVASTPALGAALLALSSTATDTRGPPGGNKDLEAGARQGSWDPFCGIVPALPGCQSTQEVTLAKDQESQAADGVDKREEALQARQIDDPRLEELLKYLDDNELDIYAFLESLDDFLGIPSISDLKSRNTQ</sequence>
<comment type="caution">
    <text evidence="1">The sequence shown here is derived from an EMBL/GenBank/DDBJ whole genome shotgun (WGS) entry which is preliminary data.</text>
</comment>
<keyword evidence="2" id="KW-1185">Reference proteome</keyword>
<reference evidence="1 2" key="1">
    <citation type="submission" date="2024-02" db="EMBL/GenBank/DDBJ databases">
        <title>A draft genome for the cacao thread blight pathogen Marasmius crinis-equi.</title>
        <authorList>
            <person name="Cohen S.P."/>
            <person name="Baruah I.K."/>
            <person name="Amoako-Attah I."/>
            <person name="Bukari Y."/>
            <person name="Meinhardt L.W."/>
            <person name="Bailey B.A."/>
        </authorList>
    </citation>
    <scope>NUCLEOTIDE SEQUENCE [LARGE SCALE GENOMIC DNA]</scope>
    <source>
        <strain evidence="1 2">GH-76</strain>
    </source>
</reference>
<evidence type="ECO:0000313" key="2">
    <source>
        <dbReference type="Proteomes" id="UP001465976"/>
    </source>
</evidence>
<dbReference type="Proteomes" id="UP001465976">
    <property type="component" value="Unassembled WGS sequence"/>
</dbReference>
<organism evidence="1 2">
    <name type="scientific">Marasmius crinis-equi</name>
    <dbReference type="NCBI Taxonomy" id="585013"/>
    <lineage>
        <taxon>Eukaryota</taxon>
        <taxon>Fungi</taxon>
        <taxon>Dikarya</taxon>
        <taxon>Basidiomycota</taxon>
        <taxon>Agaricomycotina</taxon>
        <taxon>Agaricomycetes</taxon>
        <taxon>Agaricomycetidae</taxon>
        <taxon>Agaricales</taxon>
        <taxon>Marasmiineae</taxon>
        <taxon>Marasmiaceae</taxon>
        <taxon>Marasmius</taxon>
    </lineage>
</organism>
<evidence type="ECO:0000313" key="1">
    <source>
        <dbReference type="EMBL" id="KAL0569604.1"/>
    </source>
</evidence>
<name>A0ABR3F304_9AGAR</name>